<name>A0A0E0K0N4_ORYPU</name>
<dbReference type="Pfam" id="PF11250">
    <property type="entry name" value="FAF"/>
    <property type="match status" value="1"/>
</dbReference>
<evidence type="ECO:0000256" key="2">
    <source>
        <dbReference type="SAM" id="MobiDB-lite"/>
    </source>
</evidence>
<reference evidence="4" key="2">
    <citation type="submission" date="2018-05" db="EMBL/GenBank/DDBJ databases">
        <title>OpunRS2 (Oryza punctata Reference Sequence Version 2).</title>
        <authorList>
            <person name="Zhang J."/>
            <person name="Kudrna D."/>
            <person name="Lee S."/>
            <person name="Talag J."/>
            <person name="Welchert J."/>
            <person name="Wing R.A."/>
        </authorList>
    </citation>
    <scope>NUCLEOTIDE SEQUENCE [LARGE SCALE GENOMIC DNA]</scope>
</reference>
<proteinExistence type="inferred from homology"/>
<feature type="compositionally biased region" description="Low complexity" evidence="2">
    <location>
        <begin position="34"/>
        <end position="47"/>
    </location>
</feature>
<dbReference type="Gramene" id="OPUNC02G17150.1">
    <property type="protein sequence ID" value="OPUNC02G17150.1"/>
    <property type="gene ID" value="OPUNC02G17150"/>
</dbReference>
<dbReference type="PANTHER" id="PTHR33155">
    <property type="entry name" value="FANTASTIC FOUR-LIKE PROTEIN (DUF3049)"/>
    <property type="match status" value="1"/>
</dbReference>
<keyword evidence="5" id="KW-1185">Reference proteome</keyword>
<feature type="domain" description="FAF" evidence="3">
    <location>
        <begin position="97"/>
        <end position="150"/>
    </location>
</feature>
<dbReference type="STRING" id="4537.A0A0E0K0N4"/>
<dbReference type="InterPro" id="IPR021410">
    <property type="entry name" value="FAF"/>
</dbReference>
<protein>
    <recommendedName>
        <fullName evidence="3">FAF domain-containing protein</fullName>
    </recommendedName>
</protein>
<evidence type="ECO:0000259" key="3">
    <source>
        <dbReference type="Pfam" id="PF11250"/>
    </source>
</evidence>
<organism evidence="4">
    <name type="scientific">Oryza punctata</name>
    <name type="common">Red rice</name>
    <dbReference type="NCBI Taxonomy" id="4537"/>
    <lineage>
        <taxon>Eukaryota</taxon>
        <taxon>Viridiplantae</taxon>
        <taxon>Streptophyta</taxon>
        <taxon>Embryophyta</taxon>
        <taxon>Tracheophyta</taxon>
        <taxon>Spermatophyta</taxon>
        <taxon>Magnoliopsida</taxon>
        <taxon>Liliopsida</taxon>
        <taxon>Poales</taxon>
        <taxon>Poaceae</taxon>
        <taxon>BOP clade</taxon>
        <taxon>Oryzoideae</taxon>
        <taxon>Oryzeae</taxon>
        <taxon>Oryzinae</taxon>
        <taxon>Oryza</taxon>
    </lineage>
</organism>
<dbReference type="OMA" id="GRFKLQF"/>
<dbReference type="AlphaFoldDB" id="A0A0E0K0N4"/>
<dbReference type="PANTHER" id="PTHR33155:SF76">
    <property type="entry name" value="OS02G0534000 PROTEIN"/>
    <property type="match status" value="1"/>
</dbReference>
<evidence type="ECO:0000256" key="1">
    <source>
        <dbReference type="ARBA" id="ARBA00008690"/>
    </source>
</evidence>
<dbReference type="InterPro" id="IPR046431">
    <property type="entry name" value="FAF_dom"/>
</dbReference>
<reference evidence="4" key="1">
    <citation type="submission" date="2015-04" db="UniProtKB">
        <authorList>
            <consortium name="EnsemblPlants"/>
        </authorList>
    </citation>
    <scope>IDENTIFICATION</scope>
</reference>
<evidence type="ECO:0000313" key="4">
    <source>
        <dbReference type="EnsemblPlants" id="OPUNC02G17150.1"/>
    </source>
</evidence>
<dbReference type="EnsemblPlants" id="OPUNC02G17150.1">
    <property type="protein sequence ID" value="OPUNC02G17150.1"/>
    <property type="gene ID" value="OPUNC02G17150"/>
</dbReference>
<sequence length="172" mass="18610">MAATTTCRGHSAVMPLFEVVGQDQRRRYLGLCTEGLGSESSESSGGDVDLGGGDDTGNDGVGHALPCKRQHRPIDDDEEKAAAVPALAPLPAWTRAAFPPPISVIGAGGKPWLYLRAHRGDGRLVLREVRIPSRELLHACREDGRFKLHFAHPDEQQQLLLADDQDAAEKNE</sequence>
<comment type="similarity">
    <text evidence="1">Belongs to the fantastic four family.</text>
</comment>
<dbReference type="Proteomes" id="UP000026962">
    <property type="component" value="Chromosome 2"/>
</dbReference>
<evidence type="ECO:0000313" key="5">
    <source>
        <dbReference type="Proteomes" id="UP000026962"/>
    </source>
</evidence>
<dbReference type="eggNOG" id="ENOG502RZIF">
    <property type="taxonomic scope" value="Eukaryota"/>
</dbReference>
<feature type="region of interest" description="Disordered" evidence="2">
    <location>
        <begin position="34"/>
        <end position="80"/>
    </location>
</feature>
<dbReference type="HOGENOM" id="CLU_093999_1_0_1"/>
<accession>A0A0E0K0N4</accession>